<evidence type="ECO:0000313" key="1">
    <source>
        <dbReference type="EMBL" id="XBX80375.1"/>
    </source>
</evidence>
<proteinExistence type="predicted"/>
<reference evidence="1" key="1">
    <citation type="submission" date="2024-06" db="EMBL/GenBank/DDBJ databases">
        <title>Draft genome sequence of Microbacterium sp. strain A8/3-1, isolated from Oxytropis tragacanthoides Fisch. ex DC. Root nodules in the Altai region of Russia.</title>
        <authorList>
            <person name="Sazanova A."/>
            <person name="Guro P."/>
            <person name="Kuznetsova I."/>
            <person name="Belimov A."/>
            <person name="Safronova V."/>
        </authorList>
    </citation>
    <scope>NUCLEOTIDE SEQUENCE</scope>
    <source>
        <strain evidence="1">A8/3-1</strain>
    </source>
</reference>
<dbReference type="RefSeq" id="WP_350353183.1">
    <property type="nucleotide sequence ID" value="NZ_CP158357.1"/>
</dbReference>
<protein>
    <submittedName>
        <fullName evidence="1">Uncharacterized protein</fullName>
    </submittedName>
</protein>
<organism evidence="1">
    <name type="scientific">Microbacterium sp. A8/3-1</name>
    <dbReference type="NCBI Taxonomy" id="3160749"/>
    <lineage>
        <taxon>Bacteria</taxon>
        <taxon>Bacillati</taxon>
        <taxon>Actinomycetota</taxon>
        <taxon>Actinomycetes</taxon>
        <taxon>Micrococcales</taxon>
        <taxon>Microbacteriaceae</taxon>
        <taxon>Microbacterium</taxon>
    </lineage>
</organism>
<gene>
    <name evidence="1" type="ORF">ABS642_09865</name>
</gene>
<sequence>MNVNDVLAGVPMRAPELRDTENPFLHPELFVDAQVTRIIVDVMTGTVGILLELRQAEHLRGNTALLRVTGVAQQNWICTAMANEFTAWSISGATVHQRPGEFQFVAQCLPAGALRLVGTSAEFVLLEAAALASAPPDYRADSRELIRFGVANENTECHAVGVARSVQTEKV</sequence>
<dbReference type="AlphaFoldDB" id="A0AAU7W136"/>
<accession>A0AAU7W136</accession>
<name>A0AAU7W136_9MICO</name>
<dbReference type="EMBL" id="CP158357">
    <property type="protein sequence ID" value="XBX80375.1"/>
    <property type="molecule type" value="Genomic_DNA"/>
</dbReference>